<evidence type="ECO:0008006" key="5">
    <source>
        <dbReference type="Google" id="ProtNLM"/>
    </source>
</evidence>
<name>A0ABP6L0B9_9ACTN</name>
<organism evidence="3 4">
    <name type="scientific">Streptomyces glomeratus</name>
    <dbReference type="NCBI Taxonomy" id="284452"/>
    <lineage>
        <taxon>Bacteria</taxon>
        <taxon>Bacillati</taxon>
        <taxon>Actinomycetota</taxon>
        <taxon>Actinomycetes</taxon>
        <taxon>Kitasatosporales</taxon>
        <taxon>Streptomycetaceae</taxon>
        <taxon>Streptomyces</taxon>
    </lineage>
</organism>
<feature type="signal peptide" evidence="2">
    <location>
        <begin position="1"/>
        <end position="26"/>
    </location>
</feature>
<feature type="chain" id="PRO_5046492683" description="Serine/threonine protein kinase" evidence="2">
    <location>
        <begin position="27"/>
        <end position="204"/>
    </location>
</feature>
<feature type="compositionally biased region" description="Basic and acidic residues" evidence="1">
    <location>
        <begin position="80"/>
        <end position="99"/>
    </location>
</feature>
<accession>A0ABP6L0B9</accession>
<sequence length="204" mass="20976">MPTRTFAVTAAVVSTAVLATTGITYASTVGSTEAAPSVKHAARKAAHAAAHAAPPAKPAAHAKPAAPTPAAREGAAQPRSGEREEGGGRSHDHGGDHKGPGWIHFNERTYSAATEGCITAASGLGSSSFSIDNDSKKIVEVYRGFTCDNGSPVATVGPHGSTFGVVTSTRQGDSSRGEDLFRLDLRGDDGIVGSFRVLDHEDEW</sequence>
<feature type="region of interest" description="Disordered" evidence="1">
    <location>
        <begin position="38"/>
        <end position="103"/>
    </location>
</feature>
<gene>
    <name evidence="3" type="ORF">GCM10010448_08420</name>
</gene>
<dbReference type="Proteomes" id="UP001501532">
    <property type="component" value="Unassembled WGS sequence"/>
</dbReference>
<evidence type="ECO:0000256" key="2">
    <source>
        <dbReference type="SAM" id="SignalP"/>
    </source>
</evidence>
<feature type="compositionally biased region" description="Low complexity" evidence="1">
    <location>
        <begin position="47"/>
        <end position="76"/>
    </location>
</feature>
<dbReference type="EMBL" id="BAAAUF010000008">
    <property type="protein sequence ID" value="GAA3028792.1"/>
    <property type="molecule type" value="Genomic_DNA"/>
</dbReference>
<comment type="caution">
    <text evidence="3">The sequence shown here is derived from an EMBL/GenBank/DDBJ whole genome shotgun (WGS) entry which is preliminary data.</text>
</comment>
<reference evidence="4" key="1">
    <citation type="journal article" date="2019" name="Int. J. Syst. Evol. Microbiol.">
        <title>The Global Catalogue of Microorganisms (GCM) 10K type strain sequencing project: providing services to taxonomists for standard genome sequencing and annotation.</title>
        <authorList>
            <consortium name="The Broad Institute Genomics Platform"/>
            <consortium name="The Broad Institute Genome Sequencing Center for Infectious Disease"/>
            <person name="Wu L."/>
            <person name="Ma J."/>
        </authorList>
    </citation>
    <scope>NUCLEOTIDE SEQUENCE [LARGE SCALE GENOMIC DNA]</scope>
    <source>
        <strain evidence="4">JCM 9091</strain>
    </source>
</reference>
<keyword evidence="2" id="KW-0732">Signal</keyword>
<keyword evidence="4" id="KW-1185">Reference proteome</keyword>
<protein>
    <recommendedName>
        <fullName evidence="5">Serine/threonine protein kinase</fullName>
    </recommendedName>
</protein>
<dbReference type="RefSeq" id="WP_234519233.1">
    <property type="nucleotide sequence ID" value="NZ_BAAAUF010000008.1"/>
</dbReference>
<evidence type="ECO:0000256" key="1">
    <source>
        <dbReference type="SAM" id="MobiDB-lite"/>
    </source>
</evidence>
<proteinExistence type="predicted"/>
<evidence type="ECO:0000313" key="3">
    <source>
        <dbReference type="EMBL" id="GAA3028792.1"/>
    </source>
</evidence>
<evidence type="ECO:0000313" key="4">
    <source>
        <dbReference type="Proteomes" id="UP001501532"/>
    </source>
</evidence>